<comment type="caution">
    <text evidence="3">The sequence shown here is derived from an EMBL/GenBank/DDBJ whole genome shotgun (WGS) entry which is preliminary data.</text>
</comment>
<keyword evidence="1" id="KW-0472">Membrane</keyword>
<proteinExistence type="predicted"/>
<dbReference type="EMBL" id="JANBOH010000096">
    <property type="protein sequence ID" value="KAJ1645641.1"/>
    <property type="molecule type" value="Genomic_DNA"/>
</dbReference>
<dbReference type="PANTHER" id="PTHR37846:SF1">
    <property type="entry name" value="DEACETYLASE-LIKE PROTEIN"/>
    <property type="match status" value="1"/>
</dbReference>
<organism evidence="3 4">
    <name type="scientific">Coemansia asiatica</name>
    <dbReference type="NCBI Taxonomy" id="1052880"/>
    <lineage>
        <taxon>Eukaryota</taxon>
        <taxon>Fungi</taxon>
        <taxon>Fungi incertae sedis</taxon>
        <taxon>Zoopagomycota</taxon>
        <taxon>Kickxellomycotina</taxon>
        <taxon>Kickxellomycetes</taxon>
        <taxon>Kickxellales</taxon>
        <taxon>Kickxellaceae</taxon>
        <taxon>Coemansia</taxon>
    </lineage>
</organism>
<dbReference type="Proteomes" id="UP001145021">
    <property type="component" value="Unassembled WGS sequence"/>
</dbReference>
<reference evidence="3" key="1">
    <citation type="submission" date="2022-07" db="EMBL/GenBank/DDBJ databases">
        <title>Phylogenomic reconstructions and comparative analyses of Kickxellomycotina fungi.</title>
        <authorList>
            <person name="Reynolds N.K."/>
            <person name="Stajich J.E."/>
            <person name="Barry K."/>
            <person name="Grigoriev I.V."/>
            <person name="Crous P."/>
            <person name="Smith M.E."/>
        </authorList>
    </citation>
    <scope>NUCLEOTIDE SEQUENCE</scope>
    <source>
        <strain evidence="3">NBRC 105413</strain>
    </source>
</reference>
<accession>A0A9W8CKP5</accession>
<dbReference type="InterPro" id="IPR056136">
    <property type="entry name" value="DUF7719"/>
</dbReference>
<sequence>MGKITTINSDAEDNAPLISSLKELGDAAAEDTSSEHVELPKLEHPNVSRIVRAGPNLGPDGKPHYLIDDIPDNEKLRLIRESGLLKKYAKTKNNGTGSDIDEDEAMDFAQDMMGGDEEKIPTWMDALIYTIGLVAIYGLFEALVNQQYNVEITMLEVVERMAKAVPAIYFIVYVSQKYRHIRVVSLLMLMASCASGCYFVHLNLHSPRLGIMRRAPGLVTMWIYLTFMMDVRPSIISAVVVCLFWAIDPFKLSI</sequence>
<evidence type="ECO:0000313" key="4">
    <source>
        <dbReference type="Proteomes" id="UP001145021"/>
    </source>
</evidence>
<dbReference type="PANTHER" id="PTHR37846">
    <property type="entry name" value="YALI0B21296P"/>
    <property type="match status" value="1"/>
</dbReference>
<evidence type="ECO:0000256" key="1">
    <source>
        <dbReference type="SAM" id="Phobius"/>
    </source>
</evidence>
<feature type="domain" description="DUF7719" evidence="2">
    <location>
        <begin position="186"/>
        <end position="246"/>
    </location>
</feature>
<evidence type="ECO:0000259" key="2">
    <source>
        <dbReference type="Pfam" id="PF24841"/>
    </source>
</evidence>
<evidence type="ECO:0000313" key="3">
    <source>
        <dbReference type="EMBL" id="KAJ1645641.1"/>
    </source>
</evidence>
<dbReference type="Pfam" id="PF24841">
    <property type="entry name" value="DUF7719"/>
    <property type="match status" value="1"/>
</dbReference>
<keyword evidence="1" id="KW-0812">Transmembrane</keyword>
<feature type="transmembrane region" description="Helical" evidence="1">
    <location>
        <begin position="183"/>
        <end position="201"/>
    </location>
</feature>
<keyword evidence="4" id="KW-1185">Reference proteome</keyword>
<keyword evidence="1" id="KW-1133">Transmembrane helix</keyword>
<gene>
    <name evidence="3" type="ORF">LPJ64_002802</name>
</gene>
<name>A0A9W8CKP5_9FUNG</name>
<feature type="transmembrane region" description="Helical" evidence="1">
    <location>
        <begin position="122"/>
        <end position="140"/>
    </location>
</feature>
<protein>
    <recommendedName>
        <fullName evidence="2">DUF7719 domain-containing protein</fullName>
    </recommendedName>
</protein>
<dbReference type="AlphaFoldDB" id="A0A9W8CKP5"/>
<feature type="transmembrane region" description="Helical" evidence="1">
    <location>
        <begin position="221"/>
        <end position="247"/>
    </location>
</feature>